<dbReference type="OMA" id="WIHDYNG"/>
<name>A0A8C6VKF5_NAJNA</name>
<dbReference type="GeneTree" id="ENSGT01010000229139"/>
<reference evidence="1" key="1">
    <citation type="submission" date="2025-08" db="UniProtKB">
        <authorList>
            <consortium name="Ensembl"/>
        </authorList>
    </citation>
    <scope>IDENTIFICATION</scope>
</reference>
<dbReference type="Ensembl" id="ENSNNAT00000006563.1">
    <property type="protein sequence ID" value="ENSNNAP00000006279.1"/>
    <property type="gene ID" value="ENSNNAG00000004249.1"/>
</dbReference>
<accession>A0A8C6VKF5</accession>
<organism evidence="1 2">
    <name type="scientific">Naja naja</name>
    <name type="common">Indian cobra</name>
    <dbReference type="NCBI Taxonomy" id="35670"/>
    <lineage>
        <taxon>Eukaryota</taxon>
        <taxon>Metazoa</taxon>
        <taxon>Chordata</taxon>
        <taxon>Craniata</taxon>
        <taxon>Vertebrata</taxon>
        <taxon>Euteleostomi</taxon>
        <taxon>Lepidosauria</taxon>
        <taxon>Squamata</taxon>
        <taxon>Bifurcata</taxon>
        <taxon>Unidentata</taxon>
        <taxon>Episquamata</taxon>
        <taxon>Toxicofera</taxon>
        <taxon>Serpentes</taxon>
        <taxon>Colubroidea</taxon>
        <taxon>Elapidae</taxon>
        <taxon>Elapinae</taxon>
        <taxon>Naja</taxon>
    </lineage>
</organism>
<keyword evidence="2" id="KW-1185">Reference proteome</keyword>
<evidence type="ECO:0000313" key="1">
    <source>
        <dbReference type="Ensembl" id="ENSNNAP00000006279.1"/>
    </source>
</evidence>
<evidence type="ECO:0000313" key="2">
    <source>
        <dbReference type="Proteomes" id="UP000694559"/>
    </source>
</evidence>
<sequence length="52" mass="5862">MNLQKRSLVQLEILIKSKKREAIAGSGCGRGRWIHDYNGKSKHGPTNSRMPI</sequence>
<proteinExistence type="predicted"/>
<dbReference type="Proteomes" id="UP000694559">
    <property type="component" value="Unplaced"/>
</dbReference>
<reference evidence="1" key="2">
    <citation type="submission" date="2025-09" db="UniProtKB">
        <authorList>
            <consortium name="Ensembl"/>
        </authorList>
    </citation>
    <scope>IDENTIFICATION</scope>
</reference>
<dbReference type="AlphaFoldDB" id="A0A8C6VKF5"/>
<protein>
    <submittedName>
        <fullName evidence="1">Uncharacterized protein</fullName>
    </submittedName>
</protein>